<organism evidence="3 4">
    <name type="scientific">Dictyocaulus viviparus</name>
    <name type="common">Bovine lungworm</name>
    <dbReference type="NCBI Taxonomy" id="29172"/>
    <lineage>
        <taxon>Eukaryota</taxon>
        <taxon>Metazoa</taxon>
        <taxon>Ecdysozoa</taxon>
        <taxon>Nematoda</taxon>
        <taxon>Chromadorea</taxon>
        <taxon>Rhabditida</taxon>
        <taxon>Rhabditina</taxon>
        <taxon>Rhabditomorpha</taxon>
        <taxon>Strongyloidea</taxon>
        <taxon>Metastrongylidae</taxon>
        <taxon>Dictyocaulus</taxon>
    </lineage>
</organism>
<keyword evidence="1" id="KW-0812">Transmembrane</keyword>
<dbReference type="PANTHER" id="PTHR12300:SF34">
    <property type="entry name" value="RECEPTOR EXPRESSION-ENHANCING PROTEIN"/>
    <property type="match status" value="1"/>
</dbReference>
<keyword evidence="1" id="KW-1133">Transmembrane helix</keyword>
<dbReference type="OrthoDB" id="5913021at2759"/>
<reference evidence="3 4" key="1">
    <citation type="submission" date="2013-11" db="EMBL/GenBank/DDBJ databases">
        <title>Draft genome of the bovine lungworm Dictyocaulus viviparus.</title>
        <authorList>
            <person name="Mitreva M."/>
        </authorList>
    </citation>
    <scope>NUCLEOTIDE SEQUENCE [LARGE SCALE GENOMIC DNA]</scope>
    <source>
        <strain evidence="3 4">HannoverDv2000</strain>
    </source>
</reference>
<reference evidence="4" key="2">
    <citation type="journal article" date="2016" name="Sci. Rep.">
        <title>Dictyocaulus viviparus genome, variome and transcriptome elucidate lungworm biology and support future intervention.</title>
        <authorList>
            <person name="McNulty S.N."/>
            <person name="Strube C."/>
            <person name="Rosa B.A."/>
            <person name="Martin J.C."/>
            <person name="Tyagi R."/>
            <person name="Choi Y.J."/>
            <person name="Wang Q."/>
            <person name="Hallsworth Pepin K."/>
            <person name="Zhang X."/>
            <person name="Ozersky P."/>
            <person name="Wilson R.K."/>
            <person name="Sternberg P.W."/>
            <person name="Gasser R.B."/>
            <person name="Mitreva M."/>
        </authorList>
    </citation>
    <scope>NUCLEOTIDE SEQUENCE [LARGE SCALE GENOMIC DNA]</scope>
    <source>
        <strain evidence="4">HannoverDv2000</strain>
    </source>
</reference>
<proteinExistence type="inferred from homology"/>
<comment type="similarity">
    <text evidence="1">Belongs to the DP1 family.</text>
</comment>
<dbReference type="EMBL" id="KN716673">
    <property type="protein sequence ID" value="KJH42373.1"/>
    <property type="molecule type" value="Genomic_DNA"/>
</dbReference>
<protein>
    <recommendedName>
        <fullName evidence="1">Receptor expression-enhancing protein</fullName>
    </recommendedName>
</protein>
<comment type="subcellular location">
    <subcellularLocation>
        <location evidence="1">Membrane</location>
        <topology evidence="1">Multi-pass membrane protein</topology>
    </subcellularLocation>
</comment>
<evidence type="ECO:0000256" key="2">
    <source>
        <dbReference type="SAM" id="MobiDB-lite"/>
    </source>
</evidence>
<dbReference type="AlphaFoldDB" id="A0A0D8XCP3"/>
<accession>A0A0D8XCP3</accession>
<keyword evidence="1" id="KW-0472">Membrane</keyword>
<evidence type="ECO:0000313" key="3">
    <source>
        <dbReference type="EMBL" id="KJH42373.1"/>
    </source>
</evidence>
<feature type="transmembrane region" description="Helical" evidence="1">
    <location>
        <begin position="162"/>
        <end position="179"/>
    </location>
</feature>
<sequence length="233" mass="27246">MFKKGSVLRPFLQSGQGKSQSPHRARQNSGNDSRWASQLNLNQEPRRDSFNNGDRFPMRNNEYLSDTNDMGRMNSCRRVHADFISFLYGDHGQSYDEYVGSMEATLTFPREKIAYGLMGLLAVYLIIGTFAQLICNLVGFAYPAYVSVKAVRTKKKSDDTQWLIYWCVFAVFSLVDFFASGIMRLFPFYWLFKMIFLIYLYLPQTQGANYIFFEFVNPLVTKIDKWIEKNHRW</sequence>
<feature type="region of interest" description="Disordered" evidence="2">
    <location>
        <begin position="1"/>
        <end position="58"/>
    </location>
</feature>
<evidence type="ECO:0000313" key="4">
    <source>
        <dbReference type="Proteomes" id="UP000053766"/>
    </source>
</evidence>
<dbReference type="Proteomes" id="UP000053766">
    <property type="component" value="Unassembled WGS sequence"/>
</dbReference>
<dbReference type="PANTHER" id="PTHR12300">
    <property type="entry name" value="HVA22-LIKE PROTEINS"/>
    <property type="match status" value="1"/>
</dbReference>
<name>A0A0D8XCP3_DICVI</name>
<dbReference type="InterPro" id="IPR004345">
    <property type="entry name" value="TB2_DP1_HVA22"/>
</dbReference>
<dbReference type="STRING" id="29172.A0A0D8XCP3"/>
<evidence type="ECO:0000256" key="1">
    <source>
        <dbReference type="RuleBase" id="RU362006"/>
    </source>
</evidence>
<feature type="compositionally biased region" description="Polar residues" evidence="2">
    <location>
        <begin position="27"/>
        <end position="43"/>
    </location>
</feature>
<keyword evidence="4" id="KW-1185">Reference proteome</keyword>
<feature type="transmembrane region" description="Helical" evidence="1">
    <location>
        <begin position="117"/>
        <end position="142"/>
    </location>
</feature>
<dbReference type="GO" id="GO:0016020">
    <property type="term" value="C:membrane"/>
    <property type="evidence" value="ECO:0007669"/>
    <property type="project" value="UniProtKB-SubCell"/>
</dbReference>
<dbReference type="Pfam" id="PF03134">
    <property type="entry name" value="TB2_DP1_HVA22"/>
    <property type="match status" value="1"/>
</dbReference>
<gene>
    <name evidence="3" type="ORF">DICVIV_11636</name>
</gene>